<dbReference type="AlphaFoldDB" id="A0A3N1H671"/>
<dbReference type="EMBL" id="RJKM01000001">
    <property type="protein sequence ID" value="ROP37999.1"/>
    <property type="molecule type" value="Genomic_DNA"/>
</dbReference>
<evidence type="ECO:0000313" key="2">
    <source>
        <dbReference type="Proteomes" id="UP000268727"/>
    </source>
</evidence>
<reference evidence="1 2" key="1">
    <citation type="submission" date="2018-11" db="EMBL/GenBank/DDBJ databases">
        <title>Sequencing the genomes of 1000 actinobacteria strains.</title>
        <authorList>
            <person name="Klenk H.-P."/>
        </authorList>
    </citation>
    <scope>NUCLEOTIDE SEQUENCE [LARGE SCALE GENOMIC DNA]</scope>
    <source>
        <strain evidence="1 2">DSM 44231</strain>
    </source>
</reference>
<protein>
    <submittedName>
        <fullName evidence="1">Uncharacterized protein</fullName>
    </submittedName>
</protein>
<accession>A0A3N1H671</accession>
<name>A0A3N1H671_9PSEU</name>
<evidence type="ECO:0000313" key="1">
    <source>
        <dbReference type="EMBL" id="ROP37999.1"/>
    </source>
</evidence>
<dbReference type="Proteomes" id="UP000268727">
    <property type="component" value="Unassembled WGS sequence"/>
</dbReference>
<dbReference type="OrthoDB" id="3396976at2"/>
<organism evidence="1 2">
    <name type="scientific">Saccharothrix texasensis</name>
    <dbReference type="NCBI Taxonomy" id="103734"/>
    <lineage>
        <taxon>Bacteria</taxon>
        <taxon>Bacillati</taxon>
        <taxon>Actinomycetota</taxon>
        <taxon>Actinomycetes</taxon>
        <taxon>Pseudonocardiales</taxon>
        <taxon>Pseudonocardiaceae</taxon>
        <taxon>Saccharothrix</taxon>
    </lineage>
</organism>
<proteinExistence type="predicted"/>
<comment type="caution">
    <text evidence="1">The sequence shown here is derived from an EMBL/GenBank/DDBJ whole genome shotgun (WGS) entry which is preliminary data.</text>
</comment>
<sequence>MEPISVTALSFTEYAMSGQRGRISIVSEQRRIYLSSEQWVAGFYNPMRDAMRRAANSPDPAAELDKAVEAAHRQPRAGQPRAYEELREGFLPWLRSTRATGVPTSAAQWRTGDLALRVRPHLGLRMPDGSRAAVLVYVKETPMTQEAANIGLRILQQTMPDTLPGATPEVVPLVLDARRGRAFRMSRRTNLAKLDALIAAEAAGYVVHWRMSA</sequence>
<keyword evidence="2" id="KW-1185">Reference proteome</keyword>
<gene>
    <name evidence="1" type="ORF">EDD40_3334</name>
</gene>
<dbReference type="RefSeq" id="WP_123743716.1">
    <property type="nucleotide sequence ID" value="NZ_RJKM01000001.1"/>
</dbReference>